<feature type="region of interest" description="Disordered" evidence="1">
    <location>
        <begin position="1"/>
        <end position="35"/>
    </location>
</feature>
<feature type="compositionally biased region" description="Polar residues" evidence="1">
    <location>
        <begin position="1"/>
        <end position="17"/>
    </location>
</feature>
<proteinExistence type="predicted"/>
<sequence length="35" mass="4110">MNTRKQAANVNRTFDPNQSRKRSVRRGSDPIHNRT</sequence>
<reference evidence="2" key="1">
    <citation type="submission" date="2018-02" db="EMBL/GenBank/DDBJ databases">
        <title>Rhizophora mucronata_Transcriptome.</title>
        <authorList>
            <person name="Meera S.P."/>
            <person name="Sreeshan A."/>
            <person name="Augustine A."/>
        </authorList>
    </citation>
    <scope>NUCLEOTIDE SEQUENCE</scope>
    <source>
        <tissue evidence="2">Leaf</tissue>
    </source>
</reference>
<name>A0A2P2QTJ3_RHIMU</name>
<dbReference type="PANTHER" id="PTHR36726">
    <property type="entry name" value="CLAVATA3/ESR (CLE)-RELATED PROTEIN 45"/>
    <property type="match status" value="1"/>
</dbReference>
<feature type="compositionally biased region" description="Basic and acidic residues" evidence="1">
    <location>
        <begin position="26"/>
        <end position="35"/>
    </location>
</feature>
<dbReference type="EMBL" id="GGEC01089764">
    <property type="protein sequence ID" value="MBX70248.1"/>
    <property type="molecule type" value="Transcribed_RNA"/>
</dbReference>
<evidence type="ECO:0000256" key="1">
    <source>
        <dbReference type="SAM" id="MobiDB-lite"/>
    </source>
</evidence>
<organism evidence="2">
    <name type="scientific">Rhizophora mucronata</name>
    <name type="common">Asiatic mangrove</name>
    <dbReference type="NCBI Taxonomy" id="61149"/>
    <lineage>
        <taxon>Eukaryota</taxon>
        <taxon>Viridiplantae</taxon>
        <taxon>Streptophyta</taxon>
        <taxon>Embryophyta</taxon>
        <taxon>Tracheophyta</taxon>
        <taxon>Spermatophyta</taxon>
        <taxon>Magnoliopsida</taxon>
        <taxon>eudicotyledons</taxon>
        <taxon>Gunneridae</taxon>
        <taxon>Pentapetalae</taxon>
        <taxon>rosids</taxon>
        <taxon>fabids</taxon>
        <taxon>Malpighiales</taxon>
        <taxon>Rhizophoraceae</taxon>
        <taxon>Rhizophora</taxon>
    </lineage>
</organism>
<evidence type="ECO:0000313" key="2">
    <source>
        <dbReference type="EMBL" id="MBX70248.1"/>
    </source>
</evidence>
<dbReference type="AlphaFoldDB" id="A0A2P2QTJ3"/>
<dbReference type="InterPro" id="IPR038821">
    <property type="entry name" value="CLE45-like"/>
</dbReference>
<protein>
    <submittedName>
        <fullName evidence="2">Uncharacterized protein</fullName>
    </submittedName>
</protein>
<dbReference type="PANTHER" id="PTHR36726:SF4">
    <property type="entry name" value="CLAVATA3_ESR (CLE)-RELATED PROTEIN 45"/>
    <property type="match status" value="1"/>
</dbReference>
<accession>A0A2P2QTJ3</accession>